<reference evidence="2 3" key="1">
    <citation type="submission" date="2019-01" db="EMBL/GenBank/DDBJ databases">
        <title>Pseudolysobacter antarctica gen. nov., sp. nov., isolated from Fildes Peninsula, Antarctica.</title>
        <authorList>
            <person name="Wei Z."/>
            <person name="Peng F."/>
        </authorList>
    </citation>
    <scope>NUCLEOTIDE SEQUENCE [LARGE SCALE GENOMIC DNA]</scope>
    <source>
        <strain evidence="2 3">AQ6-296</strain>
    </source>
</reference>
<dbReference type="KEGG" id="xbc:ELE36_13425"/>
<protein>
    <submittedName>
        <fullName evidence="2">DUF2063 domain-containing protein</fullName>
    </submittedName>
</protein>
<dbReference type="Pfam" id="PF09836">
    <property type="entry name" value="DUF2063"/>
    <property type="match status" value="1"/>
</dbReference>
<sequence>MNNTLLGLQRDFSRYVLDGDIAPMAVQVIGSAAANAEKRLDVYSQAYRLRLLEVLGNDLPGLRLLAGDENFEQVCLAYIEATPSAHYNVRWYGDQFPEFVKNSAWSQQSGLSEMAGIEWCLTLAFDTADDPLVDAEQMASVAGENWPGMQFRLHGSLQRLTLQWNVNEIRRAVDREERPPELEKFDAPQQWIGWRKDRNVRHRLLEHDEAAVLSAVEHGSSFAEVCELLCEWHDVDTVAMRAATLVQRWVEDQWISRLQISGETDPAV</sequence>
<dbReference type="InterPro" id="IPR044922">
    <property type="entry name" value="DUF2063_N_sf"/>
</dbReference>
<gene>
    <name evidence="2" type="ORF">ELE36_13425</name>
</gene>
<organism evidence="2 3">
    <name type="scientific">Pseudolysobacter antarcticus</name>
    <dbReference type="NCBI Taxonomy" id="2511995"/>
    <lineage>
        <taxon>Bacteria</taxon>
        <taxon>Pseudomonadati</taxon>
        <taxon>Pseudomonadota</taxon>
        <taxon>Gammaproteobacteria</taxon>
        <taxon>Lysobacterales</taxon>
        <taxon>Rhodanobacteraceae</taxon>
        <taxon>Pseudolysobacter</taxon>
    </lineage>
</organism>
<dbReference type="InterPro" id="IPR018640">
    <property type="entry name" value="DUF2063"/>
</dbReference>
<accession>A0A411HLI9</accession>
<name>A0A411HLI9_9GAMM</name>
<dbReference type="AlphaFoldDB" id="A0A411HLI9"/>
<dbReference type="OrthoDB" id="343356at2"/>
<dbReference type="Proteomes" id="UP000291562">
    <property type="component" value="Chromosome"/>
</dbReference>
<evidence type="ECO:0000313" key="3">
    <source>
        <dbReference type="Proteomes" id="UP000291562"/>
    </source>
</evidence>
<proteinExistence type="predicted"/>
<keyword evidence="3" id="KW-1185">Reference proteome</keyword>
<dbReference type="EMBL" id="CP035704">
    <property type="protein sequence ID" value="QBB71274.1"/>
    <property type="molecule type" value="Genomic_DNA"/>
</dbReference>
<dbReference type="RefSeq" id="WP_129834116.1">
    <property type="nucleotide sequence ID" value="NZ_CP035704.1"/>
</dbReference>
<dbReference type="Gene3D" id="1.10.150.690">
    <property type="entry name" value="DUF2063"/>
    <property type="match status" value="1"/>
</dbReference>
<evidence type="ECO:0000259" key="1">
    <source>
        <dbReference type="Pfam" id="PF09836"/>
    </source>
</evidence>
<feature type="domain" description="Putative DNA-binding" evidence="1">
    <location>
        <begin position="8"/>
        <end position="100"/>
    </location>
</feature>
<evidence type="ECO:0000313" key="2">
    <source>
        <dbReference type="EMBL" id="QBB71274.1"/>
    </source>
</evidence>